<dbReference type="EMBL" id="KB021258">
    <property type="protein sequence ID" value="ELA24547.1"/>
    <property type="molecule type" value="Genomic_DNA"/>
</dbReference>
<sequence length="239" mass="25621">MVMMGIVVAGGGAVVLLILVVEEAGLELPALVAGMVEDREEVVRLDSVGVVPLVLEVVLMKRGPVIELKTGLLVVPGMTLELVMGELPVMVSKLLTPWALLDVLLEKLLAALLEALEVPTELDVSFEMLFTLLEVLIDVAGLEFEDVEMLVIADVVNVLANPVLVESELAIVVLIKLTDVDDEISNVEDVIVEVIVLLLVGDTVVLEGTEELVDVGTEELDELDEVVDMTELVEVVDGV</sequence>
<gene>
    <name evidence="1" type="ORF">CGGC5_2131</name>
</gene>
<proteinExistence type="predicted"/>
<dbReference type="HOGENOM" id="CLU_101430_0_0_1"/>
<evidence type="ECO:0000313" key="1">
    <source>
        <dbReference type="EMBL" id="ELA24547.1"/>
    </source>
</evidence>
<name>L2FDV9_COLFN</name>
<organism evidence="1">
    <name type="scientific">Colletotrichum fructicola (strain Nara gc5)</name>
    <name type="common">Anthracnose fungus</name>
    <name type="synonym">Colletotrichum gloeosporioides (strain Nara gc5)</name>
    <dbReference type="NCBI Taxonomy" id="1213859"/>
    <lineage>
        <taxon>Eukaryota</taxon>
        <taxon>Fungi</taxon>
        <taxon>Dikarya</taxon>
        <taxon>Ascomycota</taxon>
        <taxon>Pezizomycotina</taxon>
        <taxon>Sordariomycetes</taxon>
        <taxon>Hypocreomycetidae</taxon>
        <taxon>Glomerellales</taxon>
        <taxon>Glomerellaceae</taxon>
        <taxon>Colletotrichum</taxon>
        <taxon>Colletotrichum gloeosporioides species complex</taxon>
    </lineage>
</organism>
<reference evidence="1" key="1">
    <citation type="submission" date="2012-08" db="EMBL/GenBank/DDBJ databases">
        <title>Genome analysis of Colletotrichum orbiculare and Colletotrichum fructicola.</title>
        <authorList>
            <person name="Gan P.H.P."/>
            <person name="Ikeda K."/>
            <person name="Irieda H."/>
            <person name="Narusaka M."/>
            <person name="O'Connell R.J."/>
            <person name="Narusaka Y."/>
            <person name="Takano Y."/>
            <person name="Kubo Y."/>
            <person name="Shirasu K."/>
        </authorList>
    </citation>
    <scope>NUCLEOTIDE SEQUENCE</scope>
    <source>
        <strain evidence="1">Nara gc5</strain>
    </source>
</reference>
<protein>
    <submittedName>
        <fullName evidence="1">Uncharacterized protein</fullName>
    </submittedName>
</protein>
<dbReference type="AlphaFoldDB" id="L2FDV9"/>
<accession>L2FDV9</accession>